<feature type="compositionally biased region" description="Acidic residues" evidence="1">
    <location>
        <begin position="16"/>
        <end position="48"/>
    </location>
</feature>
<organism evidence="2 3">
    <name type="scientific">Cymbomonas tetramitiformis</name>
    <dbReference type="NCBI Taxonomy" id="36881"/>
    <lineage>
        <taxon>Eukaryota</taxon>
        <taxon>Viridiplantae</taxon>
        <taxon>Chlorophyta</taxon>
        <taxon>Pyramimonadophyceae</taxon>
        <taxon>Pyramimonadales</taxon>
        <taxon>Pyramimonadaceae</taxon>
        <taxon>Cymbomonas</taxon>
    </lineage>
</organism>
<accession>A0AAE0F1H3</accession>
<sequence length="134" mass="14707">MRLKRARITRCKASIDSEEEDEDEDNPALMEDEADDVTTVELDSDDEDDRKGEDDVNEDDGDELGVLRGVRGIGHASRGNRLLAAGAAGIPVLLSHPSLHEQPNQHVILDVPTVRPMAEADLGAERPCWLPCQQ</sequence>
<feature type="region of interest" description="Disordered" evidence="1">
    <location>
        <begin position="1"/>
        <end position="63"/>
    </location>
</feature>
<dbReference type="EMBL" id="LGRX02029398">
    <property type="protein sequence ID" value="KAK3246880.1"/>
    <property type="molecule type" value="Genomic_DNA"/>
</dbReference>
<proteinExistence type="predicted"/>
<gene>
    <name evidence="2" type="ORF">CYMTET_43603</name>
</gene>
<comment type="caution">
    <text evidence="2">The sequence shown here is derived from an EMBL/GenBank/DDBJ whole genome shotgun (WGS) entry which is preliminary data.</text>
</comment>
<name>A0AAE0F1H3_9CHLO</name>
<reference evidence="2 3" key="1">
    <citation type="journal article" date="2015" name="Genome Biol. Evol.">
        <title>Comparative Genomics of a Bacterivorous Green Alga Reveals Evolutionary Causalities and Consequences of Phago-Mixotrophic Mode of Nutrition.</title>
        <authorList>
            <person name="Burns J.A."/>
            <person name="Paasch A."/>
            <person name="Narechania A."/>
            <person name="Kim E."/>
        </authorList>
    </citation>
    <scope>NUCLEOTIDE SEQUENCE [LARGE SCALE GENOMIC DNA]</scope>
    <source>
        <strain evidence="2 3">PLY_AMNH</strain>
    </source>
</reference>
<keyword evidence="3" id="KW-1185">Reference proteome</keyword>
<dbReference type="AlphaFoldDB" id="A0AAE0F1H3"/>
<dbReference type="Proteomes" id="UP001190700">
    <property type="component" value="Unassembled WGS sequence"/>
</dbReference>
<evidence type="ECO:0000313" key="3">
    <source>
        <dbReference type="Proteomes" id="UP001190700"/>
    </source>
</evidence>
<evidence type="ECO:0000313" key="2">
    <source>
        <dbReference type="EMBL" id="KAK3246880.1"/>
    </source>
</evidence>
<protein>
    <submittedName>
        <fullName evidence="2">Uncharacterized protein</fullName>
    </submittedName>
</protein>
<feature type="compositionally biased region" description="Basic residues" evidence="1">
    <location>
        <begin position="1"/>
        <end position="10"/>
    </location>
</feature>
<evidence type="ECO:0000256" key="1">
    <source>
        <dbReference type="SAM" id="MobiDB-lite"/>
    </source>
</evidence>